<organism evidence="4 5">
    <name type="scientific">Saccharata proteae CBS 121410</name>
    <dbReference type="NCBI Taxonomy" id="1314787"/>
    <lineage>
        <taxon>Eukaryota</taxon>
        <taxon>Fungi</taxon>
        <taxon>Dikarya</taxon>
        <taxon>Ascomycota</taxon>
        <taxon>Pezizomycotina</taxon>
        <taxon>Dothideomycetes</taxon>
        <taxon>Dothideomycetes incertae sedis</taxon>
        <taxon>Botryosphaeriales</taxon>
        <taxon>Saccharataceae</taxon>
        <taxon>Saccharata</taxon>
    </lineage>
</organism>
<name>A0A9P4I1G5_9PEZI</name>
<reference evidence="4" key="1">
    <citation type="journal article" date="2020" name="Stud. Mycol.">
        <title>101 Dothideomycetes genomes: a test case for predicting lifestyles and emergence of pathogens.</title>
        <authorList>
            <person name="Haridas S."/>
            <person name="Albert R."/>
            <person name="Binder M."/>
            <person name="Bloem J."/>
            <person name="Labutti K."/>
            <person name="Salamov A."/>
            <person name="Andreopoulos B."/>
            <person name="Baker S."/>
            <person name="Barry K."/>
            <person name="Bills G."/>
            <person name="Bluhm B."/>
            <person name="Cannon C."/>
            <person name="Castanera R."/>
            <person name="Culley D."/>
            <person name="Daum C."/>
            <person name="Ezra D."/>
            <person name="Gonzalez J."/>
            <person name="Henrissat B."/>
            <person name="Kuo A."/>
            <person name="Liang C."/>
            <person name="Lipzen A."/>
            <person name="Lutzoni F."/>
            <person name="Magnuson J."/>
            <person name="Mondo S."/>
            <person name="Nolan M."/>
            <person name="Ohm R."/>
            <person name="Pangilinan J."/>
            <person name="Park H.-J."/>
            <person name="Ramirez L."/>
            <person name="Alfaro M."/>
            <person name="Sun H."/>
            <person name="Tritt A."/>
            <person name="Yoshinaga Y."/>
            <person name="Zwiers L.-H."/>
            <person name="Turgeon B."/>
            <person name="Goodwin S."/>
            <person name="Spatafora J."/>
            <person name="Crous P."/>
            <person name="Grigoriev I."/>
        </authorList>
    </citation>
    <scope>NUCLEOTIDE SEQUENCE</scope>
    <source>
        <strain evidence="4">CBS 121410</strain>
    </source>
</reference>
<dbReference type="GO" id="GO:0046872">
    <property type="term" value="F:metal ion binding"/>
    <property type="evidence" value="ECO:0007669"/>
    <property type="project" value="InterPro"/>
</dbReference>
<dbReference type="Proteomes" id="UP000799776">
    <property type="component" value="Unassembled WGS sequence"/>
</dbReference>
<dbReference type="EMBL" id="ML978711">
    <property type="protein sequence ID" value="KAF2091432.1"/>
    <property type="molecule type" value="Genomic_DNA"/>
</dbReference>
<dbReference type="InterPro" id="IPR018211">
    <property type="entry name" value="ADH_Fe_CS"/>
</dbReference>
<dbReference type="InterPro" id="IPR056798">
    <property type="entry name" value="ADH_Fe_C"/>
</dbReference>
<dbReference type="GO" id="GO:0004022">
    <property type="term" value="F:alcohol dehydrogenase (NAD+) activity"/>
    <property type="evidence" value="ECO:0007669"/>
    <property type="project" value="TreeGrafter"/>
</dbReference>
<keyword evidence="1" id="KW-0560">Oxidoreductase</keyword>
<gene>
    <name evidence="4" type="ORF">K490DRAFT_32704</name>
</gene>
<dbReference type="InterPro" id="IPR039697">
    <property type="entry name" value="Alcohol_dehydrogenase_Fe"/>
</dbReference>
<proteinExistence type="predicted"/>
<feature type="domain" description="Fe-containing alcohol dehydrogenase-like C-terminal" evidence="3">
    <location>
        <begin position="187"/>
        <end position="362"/>
    </location>
</feature>
<dbReference type="GO" id="GO:0005739">
    <property type="term" value="C:mitochondrion"/>
    <property type="evidence" value="ECO:0007669"/>
    <property type="project" value="TreeGrafter"/>
</dbReference>
<evidence type="ECO:0000313" key="4">
    <source>
        <dbReference type="EMBL" id="KAF2091432.1"/>
    </source>
</evidence>
<accession>A0A9P4I1G5</accession>
<evidence type="ECO:0000256" key="1">
    <source>
        <dbReference type="ARBA" id="ARBA00023002"/>
    </source>
</evidence>
<comment type="caution">
    <text evidence="4">The sequence shown here is derived from an EMBL/GenBank/DDBJ whole genome shotgun (WGS) entry which is preliminary data.</text>
</comment>
<dbReference type="SUPFAM" id="SSF56796">
    <property type="entry name" value="Dehydroquinate synthase-like"/>
    <property type="match status" value="1"/>
</dbReference>
<sequence>MTDATTNPLSGLWKPIHLKALRYGPDSVTKYLKEALPSESSKAFIITGSSLANKTSLVKQVEDLLGKEHHAGTFSNIKQHAPVAQLDEATDMVGKDSQIDTVITIAGGGSPIDSAKAISYRLNEKSGKFLYHIAIPTTLSAAECTLGAGFTQSDGVKTGVADPELAPHVIIYDAKFALETPPKLYLSTGLRALDHAMELMYHPTATEMPARQMCLAAASSLFIYLPKYKDDPKDENTITQLQLASYASLGFLGYNVKGGLGMSHTLGYALGSPYQIPHGITSCMTLGHVVKLKAQEPESAAQLARMAPFIGLTRSGNDKQDATKVGDAILELVKKLGLATSLKDYNVGEDQLPIITERATRQKEGELYDKVANLVKGLY</sequence>
<dbReference type="Gene3D" id="3.40.50.1970">
    <property type="match status" value="1"/>
</dbReference>
<evidence type="ECO:0000259" key="2">
    <source>
        <dbReference type="Pfam" id="PF00465"/>
    </source>
</evidence>
<dbReference type="CDD" id="cd08192">
    <property type="entry name" value="MAR-like"/>
    <property type="match status" value="1"/>
</dbReference>
<dbReference type="PANTHER" id="PTHR11496:SF97">
    <property type="entry name" value="ALCOHOL DEHYDROGENASE IRON-TYPE_GLYCEROL DEHYDROGENASE GLDA DOMAIN-CONTAINING PROTEIN"/>
    <property type="match status" value="1"/>
</dbReference>
<feature type="domain" description="Alcohol dehydrogenase iron-type/glycerol dehydrogenase GldA" evidence="2">
    <location>
        <begin position="22"/>
        <end position="173"/>
    </location>
</feature>
<dbReference type="Pfam" id="PF25137">
    <property type="entry name" value="ADH_Fe_C"/>
    <property type="match status" value="1"/>
</dbReference>
<dbReference type="Pfam" id="PF00465">
    <property type="entry name" value="Fe-ADH"/>
    <property type="match status" value="1"/>
</dbReference>
<dbReference type="InterPro" id="IPR001670">
    <property type="entry name" value="ADH_Fe/GldA"/>
</dbReference>
<protein>
    <submittedName>
        <fullName evidence="4">Dehydroquinate synthase-like protein</fullName>
    </submittedName>
</protein>
<dbReference type="Gene3D" id="1.20.1090.10">
    <property type="entry name" value="Dehydroquinate synthase-like - alpha domain"/>
    <property type="match status" value="1"/>
</dbReference>
<dbReference type="OrthoDB" id="339764at2759"/>
<keyword evidence="5" id="KW-1185">Reference proteome</keyword>
<evidence type="ECO:0000259" key="3">
    <source>
        <dbReference type="Pfam" id="PF25137"/>
    </source>
</evidence>
<dbReference type="PROSITE" id="PS00060">
    <property type="entry name" value="ADH_IRON_2"/>
    <property type="match status" value="1"/>
</dbReference>
<evidence type="ECO:0000313" key="5">
    <source>
        <dbReference type="Proteomes" id="UP000799776"/>
    </source>
</evidence>
<dbReference type="AlphaFoldDB" id="A0A9P4I1G5"/>
<dbReference type="PANTHER" id="PTHR11496">
    <property type="entry name" value="ALCOHOL DEHYDROGENASE"/>
    <property type="match status" value="1"/>
</dbReference>